<dbReference type="InterPro" id="IPR010978">
    <property type="entry name" value="tRNA-bd_arm"/>
</dbReference>
<evidence type="ECO:0000256" key="7">
    <source>
        <dbReference type="ARBA" id="ARBA00022741"/>
    </source>
</evidence>
<evidence type="ECO:0000256" key="12">
    <source>
        <dbReference type="ARBA" id="ARBA00049255"/>
    </source>
</evidence>
<dbReference type="NCBIfam" id="TIGR00468">
    <property type="entry name" value="pheS"/>
    <property type="match status" value="1"/>
</dbReference>
<evidence type="ECO:0000256" key="13">
    <source>
        <dbReference type="HAMAP-Rule" id="MF_00281"/>
    </source>
</evidence>
<evidence type="ECO:0000256" key="4">
    <source>
        <dbReference type="ARBA" id="ARBA00022490"/>
    </source>
</evidence>
<evidence type="ECO:0000256" key="8">
    <source>
        <dbReference type="ARBA" id="ARBA00022840"/>
    </source>
</evidence>
<comment type="catalytic activity">
    <reaction evidence="12 13">
        <text>tRNA(Phe) + L-phenylalanine + ATP = L-phenylalanyl-tRNA(Phe) + AMP + diphosphate + H(+)</text>
        <dbReference type="Rhea" id="RHEA:19413"/>
        <dbReference type="Rhea" id="RHEA-COMP:9668"/>
        <dbReference type="Rhea" id="RHEA-COMP:9699"/>
        <dbReference type="ChEBI" id="CHEBI:15378"/>
        <dbReference type="ChEBI" id="CHEBI:30616"/>
        <dbReference type="ChEBI" id="CHEBI:33019"/>
        <dbReference type="ChEBI" id="CHEBI:58095"/>
        <dbReference type="ChEBI" id="CHEBI:78442"/>
        <dbReference type="ChEBI" id="CHEBI:78531"/>
        <dbReference type="ChEBI" id="CHEBI:456215"/>
        <dbReference type="EC" id="6.1.1.20"/>
    </reaction>
</comment>
<dbReference type="CDD" id="cd00496">
    <property type="entry name" value="PheRS_alpha_core"/>
    <property type="match status" value="1"/>
</dbReference>
<comment type="subcellular location">
    <subcellularLocation>
        <location evidence="1 13">Cytoplasm</location>
    </subcellularLocation>
</comment>
<keyword evidence="8 13" id="KW-0067">ATP-binding</keyword>
<accession>A0A8T7LV95</accession>
<keyword evidence="11 13" id="KW-0030">Aminoacyl-tRNA synthetase</keyword>
<dbReference type="HAMAP" id="MF_00281">
    <property type="entry name" value="Phe_tRNA_synth_alpha1"/>
    <property type="match status" value="1"/>
</dbReference>
<evidence type="ECO:0000256" key="9">
    <source>
        <dbReference type="ARBA" id="ARBA00022842"/>
    </source>
</evidence>
<dbReference type="InterPro" id="IPR004529">
    <property type="entry name" value="Phe-tRNA-synth_IIc_asu"/>
</dbReference>
<dbReference type="EMBL" id="JACATZ010000001">
    <property type="protein sequence ID" value="NWJ44777.1"/>
    <property type="molecule type" value="Genomic_DNA"/>
</dbReference>
<evidence type="ECO:0000256" key="10">
    <source>
        <dbReference type="ARBA" id="ARBA00022917"/>
    </source>
</evidence>
<keyword evidence="9 13" id="KW-0460">Magnesium</keyword>
<dbReference type="GO" id="GO:0005524">
    <property type="term" value="F:ATP binding"/>
    <property type="evidence" value="ECO:0007669"/>
    <property type="project" value="UniProtKB-UniRule"/>
</dbReference>
<dbReference type="EC" id="6.1.1.20" evidence="13"/>
<keyword evidence="7 13" id="KW-0547">Nucleotide-binding</keyword>
<dbReference type="Pfam" id="PF02912">
    <property type="entry name" value="Phe_tRNA-synt_N"/>
    <property type="match status" value="1"/>
</dbReference>
<dbReference type="GO" id="GO:0000049">
    <property type="term" value="F:tRNA binding"/>
    <property type="evidence" value="ECO:0007669"/>
    <property type="project" value="InterPro"/>
</dbReference>
<dbReference type="PANTHER" id="PTHR11538">
    <property type="entry name" value="PHENYLALANYL-TRNA SYNTHETASE"/>
    <property type="match status" value="1"/>
</dbReference>
<dbReference type="InterPro" id="IPR045864">
    <property type="entry name" value="aa-tRNA-synth_II/BPL/LPL"/>
</dbReference>
<comment type="similarity">
    <text evidence="2 13">Belongs to the class-II aminoacyl-tRNA synthetase family. Phe-tRNA synthetase alpha subunit type 1 subfamily.</text>
</comment>
<feature type="binding site" evidence="13">
    <location>
        <position position="254"/>
    </location>
    <ligand>
        <name>Mg(2+)</name>
        <dbReference type="ChEBI" id="CHEBI:18420"/>
        <note>shared with beta subunit</note>
    </ligand>
</feature>
<dbReference type="SUPFAM" id="SSF55681">
    <property type="entry name" value="Class II aaRS and biotin synthetases"/>
    <property type="match status" value="1"/>
</dbReference>
<proteinExistence type="inferred from homology"/>
<organism evidence="15 16">
    <name type="scientific">Candidatus Chlorohelix allophototropha</name>
    <dbReference type="NCBI Taxonomy" id="3003348"/>
    <lineage>
        <taxon>Bacteria</taxon>
        <taxon>Bacillati</taxon>
        <taxon>Chloroflexota</taxon>
        <taxon>Chloroflexia</taxon>
        <taxon>Candidatus Chloroheliales</taxon>
        <taxon>Candidatus Chloroheliaceae</taxon>
        <taxon>Candidatus Chlorohelix</taxon>
    </lineage>
</organism>
<comment type="caution">
    <text evidence="15">The sequence shown here is derived from an EMBL/GenBank/DDBJ whole genome shotgun (WGS) entry which is preliminary data.</text>
</comment>
<dbReference type="PROSITE" id="PS50862">
    <property type="entry name" value="AA_TRNA_LIGASE_II"/>
    <property type="match status" value="1"/>
</dbReference>
<dbReference type="Pfam" id="PF01409">
    <property type="entry name" value="tRNA-synt_2d"/>
    <property type="match status" value="1"/>
</dbReference>
<dbReference type="InterPro" id="IPR006195">
    <property type="entry name" value="aa-tRNA-synth_II"/>
</dbReference>
<dbReference type="FunFam" id="3.30.930.10:FF:000003">
    <property type="entry name" value="Phenylalanine--tRNA ligase alpha subunit"/>
    <property type="match status" value="1"/>
</dbReference>
<evidence type="ECO:0000256" key="5">
    <source>
        <dbReference type="ARBA" id="ARBA00022598"/>
    </source>
</evidence>
<dbReference type="Gene3D" id="3.30.930.10">
    <property type="entry name" value="Bira Bifunctional Protein, Domain 2"/>
    <property type="match status" value="1"/>
</dbReference>
<feature type="domain" description="Aminoacyl-transfer RNA synthetases class-II family profile" evidence="14">
    <location>
        <begin position="110"/>
        <end position="318"/>
    </location>
</feature>
<dbReference type="InterPro" id="IPR022911">
    <property type="entry name" value="Phe_tRNA_ligase_alpha1_bac"/>
</dbReference>
<evidence type="ECO:0000313" key="16">
    <source>
        <dbReference type="Proteomes" id="UP000521676"/>
    </source>
</evidence>
<name>A0A8T7LV95_9CHLR</name>
<evidence type="ECO:0000256" key="1">
    <source>
        <dbReference type="ARBA" id="ARBA00004496"/>
    </source>
</evidence>
<dbReference type="GO" id="GO:0006432">
    <property type="term" value="P:phenylalanyl-tRNA aminoacylation"/>
    <property type="evidence" value="ECO:0007669"/>
    <property type="project" value="UniProtKB-UniRule"/>
</dbReference>
<evidence type="ECO:0000313" key="15">
    <source>
        <dbReference type="EMBL" id="NWJ44777.1"/>
    </source>
</evidence>
<gene>
    <name evidence="13 15" type="primary">pheS</name>
    <name evidence="15" type="ORF">HXX08_02765</name>
</gene>
<reference evidence="15 16" key="1">
    <citation type="submission" date="2020-06" db="EMBL/GenBank/DDBJ databases">
        <title>Anoxygenic phototrophic Chloroflexota member uses a Type I reaction center.</title>
        <authorList>
            <person name="Tsuji J.M."/>
            <person name="Shaw N.A."/>
            <person name="Nagashima S."/>
            <person name="Venkiteswaran J."/>
            <person name="Schiff S.L."/>
            <person name="Hanada S."/>
            <person name="Tank M."/>
            <person name="Neufeld J.D."/>
        </authorList>
    </citation>
    <scope>NUCLEOTIDE SEQUENCE [LARGE SCALE GENOMIC DNA]</scope>
    <source>
        <strain evidence="15">L227-S17</strain>
    </source>
</reference>
<keyword evidence="4 13" id="KW-0963">Cytoplasm</keyword>
<evidence type="ECO:0000256" key="3">
    <source>
        <dbReference type="ARBA" id="ARBA00011209"/>
    </source>
</evidence>
<keyword evidence="6 13" id="KW-0479">Metal-binding</keyword>
<evidence type="ECO:0000256" key="11">
    <source>
        <dbReference type="ARBA" id="ARBA00023146"/>
    </source>
</evidence>
<sequence>MQEQINRVKETALEELAVVTDLTGLDEWRIKFLGKKGELTGFLRSMGAVSAEERPAVGQAVNAAKVALESAVDERAVVLKEAAIESNLASDRVDVTLPGRPVTPGYIHIINKTLRDITESFTAMGFQVYEGPEVELDYYNFELLNMPPGHPARSMHDTFYFSESTLLRTHTSPNQIRVAEKLQPPIRIIVPGKCYRSEATDATHEFMFYQCELMVVDKNVTLADLRGTLADFARRLFGQERKVRFRCDYFPYVEPGVDLSIDCGVCKGVGCRSCKYTGWLEIMGAGMIHPQVLRNVGIDPEVYSGYAAGMGPERISMLKYGIDDIRQFYRNDLRFLSQFA</sequence>
<dbReference type="AlphaFoldDB" id="A0A8T7LV95"/>
<dbReference type="SUPFAM" id="SSF46589">
    <property type="entry name" value="tRNA-binding arm"/>
    <property type="match status" value="1"/>
</dbReference>
<dbReference type="InterPro" id="IPR004188">
    <property type="entry name" value="Phe-tRNA_ligase_II_N"/>
</dbReference>
<comment type="cofactor">
    <cofactor evidence="13">
        <name>Mg(2+)</name>
        <dbReference type="ChEBI" id="CHEBI:18420"/>
    </cofactor>
    <text evidence="13">Binds 2 magnesium ions per tetramer.</text>
</comment>
<protein>
    <recommendedName>
        <fullName evidence="13">Phenylalanine--tRNA ligase alpha subunit</fullName>
        <ecNumber evidence="13">6.1.1.20</ecNumber>
    </recommendedName>
    <alternativeName>
        <fullName evidence="13">Phenylalanyl-tRNA synthetase alpha subunit</fullName>
        <shortName evidence="13">PheRS</shortName>
    </alternativeName>
</protein>
<comment type="subunit">
    <text evidence="3 13">Tetramer of two alpha and two beta subunits.</text>
</comment>
<dbReference type="GO" id="GO:0000287">
    <property type="term" value="F:magnesium ion binding"/>
    <property type="evidence" value="ECO:0007669"/>
    <property type="project" value="UniProtKB-UniRule"/>
</dbReference>
<dbReference type="Proteomes" id="UP000521676">
    <property type="component" value="Unassembled WGS sequence"/>
</dbReference>
<dbReference type="PANTHER" id="PTHR11538:SF41">
    <property type="entry name" value="PHENYLALANINE--TRNA LIGASE, MITOCHONDRIAL"/>
    <property type="match status" value="1"/>
</dbReference>
<keyword evidence="5 13" id="KW-0436">Ligase</keyword>
<keyword evidence="10 13" id="KW-0648">Protein biosynthesis</keyword>
<evidence type="ECO:0000259" key="14">
    <source>
        <dbReference type="PROSITE" id="PS50862"/>
    </source>
</evidence>
<evidence type="ECO:0000256" key="6">
    <source>
        <dbReference type="ARBA" id="ARBA00022723"/>
    </source>
</evidence>
<dbReference type="GO" id="GO:0004826">
    <property type="term" value="F:phenylalanine-tRNA ligase activity"/>
    <property type="evidence" value="ECO:0007669"/>
    <property type="project" value="UniProtKB-UniRule"/>
</dbReference>
<dbReference type="GO" id="GO:0005737">
    <property type="term" value="C:cytoplasm"/>
    <property type="evidence" value="ECO:0007669"/>
    <property type="project" value="UniProtKB-SubCell"/>
</dbReference>
<evidence type="ECO:0000256" key="2">
    <source>
        <dbReference type="ARBA" id="ARBA00010207"/>
    </source>
</evidence>
<dbReference type="InterPro" id="IPR002319">
    <property type="entry name" value="Phenylalanyl-tRNA_Synthase"/>
</dbReference>